<feature type="region of interest" description="Disordered" evidence="1">
    <location>
        <begin position="108"/>
        <end position="334"/>
    </location>
</feature>
<proteinExistence type="predicted"/>
<dbReference type="EMBL" id="NBII01000002">
    <property type="protein sequence ID" value="PAV22777.1"/>
    <property type="molecule type" value="Genomic_DNA"/>
</dbReference>
<feature type="compositionally biased region" description="Basic and acidic residues" evidence="1">
    <location>
        <begin position="267"/>
        <end position="295"/>
    </location>
</feature>
<feature type="compositionally biased region" description="Polar residues" evidence="1">
    <location>
        <begin position="231"/>
        <end position="244"/>
    </location>
</feature>
<dbReference type="AlphaFoldDB" id="A0A286UT83"/>
<dbReference type="Proteomes" id="UP000217199">
    <property type="component" value="Unassembled WGS sequence"/>
</dbReference>
<reference evidence="2 3" key="1">
    <citation type="journal article" date="2017" name="Mol. Ecol.">
        <title>Comparative and population genomic landscape of Phellinus noxius: A hypervariable fungus causing root rot in trees.</title>
        <authorList>
            <person name="Chung C.L."/>
            <person name="Lee T.J."/>
            <person name="Akiba M."/>
            <person name="Lee H.H."/>
            <person name="Kuo T.H."/>
            <person name="Liu D."/>
            <person name="Ke H.M."/>
            <person name="Yokoi T."/>
            <person name="Roa M.B."/>
            <person name="Lu M.J."/>
            <person name="Chang Y.Y."/>
            <person name="Ann P.J."/>
            <person name="Tsai J.N."/>
            <person name="Chen C.Y."/>
            <person name="Tzean S.S."/>
            <person name="Ota Y."/>
            <person name="Hattori T."/>
            <person name="Sahashi N."/>
            <person name="Liou R.F."/>
            <person name="Kikuchi T."/>
            <person name="Tsai I.J."/>
        </authorList>
    </citation>
    <scope>NUCLEOTIDE SEQUENCE [LARGE SCALE GENOMIC DNA]</scope>
    <source>
        <strain evidence="2 3">FFPRI411160</strain>
    </source>
</reference>
<organism evidence="2 3">
    <name type="scientific">Pyrrhoderma noxium</name>
    <dbReference type="NCBI Taxonomy" id="2282107"/>
    <lineage>
        <taxon>Eukaryota</taxon>
        <taxon>Fungi</taxon>
        <taxon>Dikarya</taxon>
        <taxon>Basidiomycota</taxon>
        <taxon>Agaricomycotina</taxon>
        <taxon>Agaricomycetes</taxon>
        <taxon>Hymenochaetales</taxon>
        <taxon>Hymenochaetaceae</taxon>
        <taxon>Pyrrhoderma</taxon>
    </lineage>
</organism>
<protein>
    <submittedName>
        <fullName evidence="2">Uncharacterized protein</fullName>
    </submittedName>
</protein>
<gene>
    <name evidence="2" type="ORF">PNOK_0273400</name>
</gene>
<feature type="compositionally biased region" description="Basic residues" evidence="1">
    <location>
        <begin position="212"/>
        <end position="221"/>
    </location>
</feature>
<keyword evidence="3" id="KW-1185">Reference proteome</keyword>
<feature type="compositionally biased region" description="Acidic residues" evidence="1">
    <location>
        <begin position="298"/>
        <end position="308"/>
    </location>
</feature>
<comment type="caution">
    <text evidence="2">The sequence shown here is derived from an EMBL/GenBank/DDBJ whole genome shotgun (WGS) entry which is preliminary data.</text>
</comment>
<accession>A0A286UT83</accession>
<feature type="compositionally biased region" description="Low complexity" evidence="1">
    <location>
        <begin position="139"/>
        <end position="150"/>
    </location>
</feature>
<evidence type="ECO:0000313" key="3">
    <source>
        <dbReference type="Proteomes" id="UP000217199"/>
    </source>
</evidence>
<dbReference type="InParanoid" id="A0A286UT83"/>
<evidence type="ECO:0000313" key="2">
    <source>
        <dbReference type="EMBL" id="PAV22777.1"/>
    </source>
</evidence>
<sequence length="334" mass="36624">MVTGCAEEITINRRSCYGIVHEQENIGNIARRGETESGKPNVWTNLASTGARKVEGLGVLIYSKAYEYNEITPLHILAWSLQCLERSEDFKLKSVDIEHVQPTLDLNNKKEEESLKPQVNLVKPRRHLSSSDDKTVKGISSSDCSIPSSDEQVATSREKNQDPSSNIDSINDPPPASITPSELGSGDEGDIALKSKGKGVEMGDMNGFQHSRSTRITRRTTRGFSHDVSKLASSSAEGSTSRLKTTQEREKTTLDSMGPGRSKTYRKKDVSQHAKSEKVVGKQKESQRRSKKSYEGGDSGEEAGDEENILVGEAGSAKSFLSKKKMDKAMGDKK</sequence>
<evidence type="ECO:0000256" key="1">
    <source>
        <dbReference type="SAM" id="MobiDB-lite"/>
    </source>
</evidence>
<name>A0A286UT83_9AGAM</name>